<gene>
    <name evidence="1" type="ORF">F6R98_19180</name>
</gene>
<dbReference type="Gene3D" id="3.40.50.150">
    <property type="entry name" value="Vaccinia Virus protein VP39"/>
    <property type="match status" value="1"/>
</dbReference>
<dbReference type="InterPro" id="IPR029063">
    <property type="entry name" value="SAM-dependent_MTases_sf"/>
</dbReference>
<organism evidence="1 2">
    <name type="scientific">Candidatus Methylospira mobilis</name>
    <dbReference type="NCBI Taxonomy" id="1808979"/>
    <lineage>
        <taxon>Bacteria</taxon>
        <taxon>Pseudomonadati</taxon>
        <taxon>Pseudomonadota</taxon>
        <taxon>Gammaproteobacteria</taxon>
        <taxon>Methylococcales</taxon>
        <taxon>Methylococcaceae</taxon>
        <taxon>Candidatus Methylospira</taxon>
    </lineage>
</organism>
<sequence>MNQNNVLDSAAFSPRFLHLPGGCGHLAFSSWLIQEISPQVFVQLGVDKGNAYFSFCQAVAEAGLSTKCYAIDAWSGDEQTALYANDFFSTVKTHNEQYYGGFSLLLRVKYDEAVDSFDDESVGLLHIDGAQSYDEVRRAFDVWLPKLIPDAVVTLGNINMQKSGSAWKFWEELKARYPHNMEFIHSNGLGVAQISKEAHDNVLEWIRFDSPCKEQLINYFSTLDKRYLELTETRRHFDNLNRVIAQRDEQIVSLNRLAMEQLSKGEIERRKLEVDGYKAEFKLSCRLREKEHELEAKEHELKVIDEHWKKSEALRYESEVRCQVLAQELEAFRVQVELLNGVIQEKERYAESLLRENEVIMTSFSMRITKPLRGMLNIVRRIKRR</sequence>
<proteinExistence type="predicted"/>
<evidence type="ECO:0008006" key="3">
    <source>
        <dbReference type="Google" id="ProtNLM"/>
    </source>
</evidence>
<dbReference type="Pfam" id="PF13578">
    <property type="entry name" value="Methyltransf_24"/>
    <property type="match status" value="1"/>
</dbReference>
<accession>A0A5Q0BLK9</accession>
<keyword evidence="2" id="KW-1185">Reference proteome</keyword>
<dbReference type="AlphaFoldDB" id="A0A5Q0BLK9"/>
<reference evidence="1 2" key="1">
    <citation type="submission" date="2019-09" db="EMBL/GenBank/DDBJ databases">
        <title>Ecophysiology of the spiral-shaped methanotroph Methylospira mobilis as revealed by the complete genome sequence.</title>
        <authorList>
            <person name="Oshkin I.Y."/>
            <person name="Dedysh S.N."/>
            <person name="Miroshnikov K."/>
            <person name="Danilova O.V."/>
            <person name="Hakobyan A."/>
            <person name="Liesack W."/>
        </authorList>
    </citation>
    <scope>NUCLEOTIDE SEQUENCE [LARGE SCALE GENOMIC DNA]</scope>
    <source>
        <strain evidence="1 2">Shm1</strain>
    </source>
</reference>
<dbReference type="Proteomes" id="UP000325755">
    <property type="component" value="Chromosome"/>
</dbReference>
<dbReference type="SUPFAM" id="SSF53335">
    <property type="entry name" value="S-adenosyl-L-methionine-dependent methyltransferases"/>
    <property type="match status" value="1"/>
</dbReference>
<evidence type="ECO:0000313" key="1">
    <source>
        <dbReference type="EMBL" id="QFY44489.1"/>
    </source>
</evidence>
<dbReference type="RefSeq" id="WP_153250450.1">
    <property type="nucleotide sequence ID" value="NZ_CP044205.1"/>
</dbReference>
<dbReference type="InParanoid" id="A0A5Q0BLK9"/>
<name>A0A5Q0BLK9_9GAMM</name>
<dbReference type="OrthoDB" id="5573908at2"/>
<protein>
    <recommendedName>
        <fullName evidence="3">Class I SAM-dependent methyltransferase</fullName>
    </recommendedName>
</protein>
<evidence type="ECO:0000313" key="2">
    <source>
        <dbReference type="Proteomes" id="UP000325755"/>
    </source>
</evidence>
<dbReference type="EMBL" id="CP044205">
    <property type="protein sequence ID" value="QFY44489.1"/>
    <property type="molecule type" value="Genomic_DNA"/>
</dbReference>
<dbReference type="KEGG" id="mmob:F6R98_19180"/>